<evidence type="ECO:0000313" key="1">
    <source>
        <dbReference type="EMBL" id="CAJ62947.1"/>
    </source>
</evidence>
<dbReference type="OrthoDB" id="3220777at2"/>
<dbReference type="EMBL" id="CT573213">
    <property type="protein sequence ID" value="CAJ62947.1"/>
    <property type="molecule type" value="Genomic_DNA"/>
</dbReference>
<protein>
    <submittedName>
        <fullName evidence="1">Uncharacterized protein</fullName>
    </submittedName>
</protein>
<keyword evidence="2" id="KW-1185">Reference proteome</keyword>
<proteinExistence type="predicted"/>
<organism evidence="1 2">
    <name type="scientific">Frankia alni (strain DSM 45986 / CECT 9034 / ACN14a)</name>
    <dbReference type="NCBI Taxonomy" id="326424"/>
    <lineage>
        <taxon>Bacteria</taxon>
        <taxon>Bacillati</taxon>
        <taxon>Actinomycetota</taxon>
        <taxon>Actinomycetes</taxon>
        <taxon>Frankiales</taxon>
        <taxon>Frankiaceae</taxon>
        <taxon>Frankia</taxon>
    </lineage>
</organism>
<dbReference type="HOGENOM" id="CLU_185984_0_0_11"/>
<sequence>MMVIVDFANPDRATAHVTVDETEPGHDAVALARRFRDAIPYAARVRLFRPGGSIDTDREGAPTPGEVLEDVVNRLLASRRVVRPASGGEESQTA</sequence>
<dbReference type="AlphaFoldDB" id="Q0RHS6"/>
<reference evidence="1 2" key="1">
    <citation type="journal article" date="2007" name="Genome Res.">
        <title>Genome characteristics of facultatively symbiotic Frankia sp. strains reflect host range and host plant biogeography.</title>
        <authorList>
            <person name="Normand P."/>
            <person name="Lapierre P."/>
            <person name="Tisa L.S."/>
            <person name="Gogarten J.P."/>
            <person name="Alloisio N."/>
            <person name="Bagnarol E."/>
            <person name="Bassi C.A."/>
            <person name="Berry A.M."/>
            <person name="Bickhart D.M."/>
            <person name="Choisne N."/>
            <person name="Couloux A."/>
            <person name="Cournoyer B."/>
            <person name="Cruveiller S."/>
            <person name="Daubin V."/>
            <person name="Demange N."/>
            <person name="Francino M.P."/>
            <person name="Goltsman E."/>
            <person name="Huang Y."/>
            <person name="Kopp O.R."/>
            <person name="Labarre L."/>
            <person name="Lapidus A."/>
            <person name="Lavire C."/>
            <person name="Marechal J."/>
            <person name="Martinez M."/>
            <person name="Mastronunzio J.E."/>
            <person name="Mullin B.C."/>
            <person name="Niemann J."/>
            <person name="Pujic P."/>
            <person name="Rawnsley T."/>
            <person name="Rouy Z."/>
            <person name="Schenowitz C."/>
            <person name="Sellstedt A."/>
            <person name="Tavares F."/>
            <person name="Tomkins J.P."/>
            <person name="Vallenet D."/>
            <person name="Valverde C."/>
            <person name="Wall L.G."/>
            <person name="Wang Y."/>
            <person name="Medigue C."/>
            <person name="Benson D.R."/>
        </authorList>
    </citation>
    <scope>NUCLEOTIDE SEQUENCE [LARGE SCALE GENOMIC DNA]</scope>
    <source>
        <strain evidence="2">DSM 45986 / CECT 9034 / ACN14a</strain>
    </source>
</reference>
<dbReference type="Proteomes" id="UP000000657">
    <property type="component" value="Chromosome"/>
</dbReference>
<dbReference type="KEGG" id="fal:FRAAL4305"/>
<evidence type="ECO:0000313" key="2">
    <source>
        <dbReference type="Proteomes" id="UP000000657"/>
    </source>
</evidence>
<accession>Q0RHS6</accession>
<name>Q0RHS6_FRAAA</name>
<gene>
    <name evidence="1" type="ordered locus">FRAAL4305</name>
</gene>
<dbReference type="RefSeq" id="WP_011605431.1">
    <property type="nucleotide sequence ID" value="NC_008278.1"/>
</dbReference>
<dbReference type="STRING" id="326424.FRAAL4305"/>